<evidence type="ECO:0000256" key="7">
    <source>
        <dbReference type="SAM" id="Phobius"/>
    </source>
</evidence>
<feature type="transmembrane region" description="Helical" evidence="7">
    <location>
        <begin position="263"/>
        <end position="288"/>
    </location>
</feature>
<reference evidence="8 10" key="1">
    <citation type="submission" date="2019-11" db="EMBL/GenBank/DDBJ databases">
        <title>Eggerthellaceae novel genus isolated from the rectal contents of marmort.</title>
        <authorList>
            <person name="Zhang G."/>
        </authorList>
    </citation>
    <scope>NUCLEOTIDE SEQUENCE [LARGE SCALE GENOMIC DNA]</scope>
    <source>
        <strain evidence="10">zg-886</strain>
        <strain evidence="8">Zg-886</strain>
    </source>
</reference>
<dbReference type="Pfam" id="PF03916">
    <property type="entry name" value="NrfD"/>
    <property type="match status" value="1"/>
</dbReference>
<keyword evidence="4 7" id="KW-0812">Transmembrane</keyword>
<evidence type="ECO:0000256" key="1">
    <source>
        <dbReference type="ARBA" id="ARBA00004651"/>
    </source>
</evidence>
<dbReference type="PANTHER" id="PTHR34856">
    <property type="entry name" value="PROTEIN NRFD"/>
    <property type="match status" value="1"/>
</dbReference>
<dbReference type="EMBL" id="CP072829">
    <property type="protein sequence ID" value="QTU84416.1"/>
    <property type="molecule type" value="Genomic_DNA"/>
</dbReference>
<feature type="transmembrane region" description="Helical" evidence="7">
    <location>
        <begin position="114"/>
        <end position="135"/>
    </location>
</feature>
<evidence type="ECO:0000313" key="10">
    <source>
        <dbReference type="Proteomes" id="UP000636394"/>
    </source>
</evidence>
<keyword evidence="6 7" id="KW-0472">Membrane</keyword>
<comment type="subcellular location">
    <subcellularLocation>
        <location evidence="1">Cell membrane</location>
        <topology evidence="1">Multi-pass membrane protein</topology>
    </subcellularLocation>
</comment>
<keyword evidence="5 7" id="KW-1133">Transmembrane helix</keyword>
<name>A0A9E6MQI7_9ACTN</name>
<feature type="transmembrane region" description="Helical" evidence="7">
    <location>
        <begin position="84"/>
        <end position="107"/>
    </location>
</feature>
<keyword evidence="3" id="KW-1003">Cell membrane</keyword>
<organism evidence="9 11">
    <name type="scientific">Xiamenia xianingshaonis</name>
    <dbReference type="NCBI Taxonomy" id="2682776"/>
    <lineage>
        <taxon>Bacteria</taxon>
        <taxon>Bacillati</taxon>
        <taxon>Actinomycetota</taxon>
        <taxon>Coriobacteriia</taxon>
        <taxon>Eggerthellales</taxon>
        <taxon>Eggerthellaceae</taxon>
        <taxon>Xiamenia</taxon>
    </lineage>
</organism>
<proteinExistence type="inferred from homology"/>
<evidence type="ECO:0000256" key="4">
    <source>
        <dbReference type="ARBA" id="ARBA00022692"/>
    </source>
</evidence>
<accession>A0A9E6MQI7</accession>
<feature type="transmembrane region" description="Helical" evidence="7">
    <location>
        <begin position="6"/>
        <end position="31"/>
    </location>
</feature>
<reference evidence="9" key="2">
    <citation type="submission" date="2021-04" db="EMBL/GenBank/DDBJ databases">
        <title>Novel species in family Eggerthellaceae.</title>
        <authorList>
            <person name="Zhang G."/>
        </authorList>
    </citation>
    <scope>NUCLEOTIDE SEQUENCE</scope>
    <source>
        <strain evidence="9">Zg-886</strain>
    </source>
</reference>
<dbReference type="RefSeq" id="WP_166339006.1">
    <property type="nucleotide sequence ID" value="NZ_CP072829.1"/>
</dbReference>
<dbReference type="PANTHER" id="PTHR34856:SF2">
    <property type="entry name" value="PROTEIN NRFD"/>
    <property type="match status" value="1"/>
</dbReference>
<evidence type="ECO:0000256" key="2">
    <source>
        <dbReference type="ARBA" id="ARBA00008929"/>
    </source>
</evidence>
<evidence type="ECO:0000256" key="5">
    <source>
        <dbReference type="ARBA" id="ARBA00022989"/>
    </source>
</evidence>
<gene>
    <name evidence="9" type="primary">nrfD</name>
    <name evidence="8" type="ORF">GMI68_03750</name>
    <name evidence="9" type="ORF">J7S26_00285</name>
</gene>
<dbReference type="Proteomes" id="UP000671910">
    <property type="component" value="Chromosome"/>
</dbReference>
<evidence type="ECO:0000313" key="9">
    <source>
        <dbReference type="EMBL" id="QTU84416.1"/>
    </source>
</evidence>
<feature type="transmembrane region" description="Helical" evidence="7">
    <location>
        <begin position="186"/>
        <end position="206"/>
    </location>
</feature>
<evidence type="ECO:0000256" key="6">
    <source>
        <dbReference type="ARBA" id="ARBA00023136"/>
    </source>
</evidence>
<evidence type="ECO:0000313" key="8">
    <source>
        <dbReference type="EMBL" id="NHM13892.1"/>
    </source>
</evidence>
<dbReference type="Gene3D" id="1.20.1630.10">
    <property type="entry name" value="Formate dehydrogenase/DMSO reductase domain"/>
    <property type="match status" value="1"/>
</dbReference>
<protein>
    <submittedName>
        <fullName evidence="8 9">Polysulfide reductase</fullName>
    </submittedName>
</protein>
<dbReference type="AlphaFoldDB" id="A0A9E6MQI7"/>
<sequence length="297" mass="32080">MTFEPIWGSIIAWYLFLAGLGGGAFITAGFLRFRHPEAVHLRKIGHVMAPVVVAIGLVLLIFDAKAGLHSPLRFALLLTNFGSVMTWGVVFLAAFMVVSLAVLVFDVLKRRVPLALEIVGMACGVCVGMYTGALLGVCQTFPLWNNALLPILFLVSALSTGAAAVLCCGIVLHPEEFNRVGTLKRAHYCLPLIELVMVASLLFVTASVSDAGFNSVMSLLVGDYAWLFWIGLFLVGLAGPSLVETWLLFFAKRSFEDSRKAQWISFGADVGVLIGGFLLRYLVIVASLPLTMAVPML</sequence>
<dbReference type="KEGG" id="ebz:J7S26_00285"/>
<evidence type="ECO:0000256" key="3">
    <source>
        <dbReference type="ARBA" id="ARBA00022475"/>
    </source>
</evidence>
<dbReference type="InterPro" id="IPR005614">
    <property type="entry name" value="NrfD-like"/>
</dbReference>
<feature type="transmembrane region" description="Helical" evidence="7">
    <location>
        <begin position="43"/>
        <end position="64"/>
    </location>
</feature>
<dbReference type="InterPro" id="IPR052049">
    <property type="entry name" value="Electron_transfer_protein"/>
</dbReference>
<dbReference type="EMBL" id="WPCR01000004">
    <property type="protein sequence ID" value="NHM13892.1"/>
    <property type="molecule type" value="Genomic_DNA"/>
</dbReference>
<evidence type="ECO:0000313" key="11">
    <source>
        <dbReference type="Proteomes" id="UP000671910"/>
    </source>
</evidence>
<dbReference type="GO" id="GO:0005886">
    <property type="term" value="C:plasma membrane"/>
    <property type="evidence" value="ECO:0007669"/>
    <property type="project" value="UniProtKB-SubCell"/>
</dbReference>
<keyword evidence="10" id="KW-1185">Reference proteome</keyword>
<feature type="transmembrane region" description="Helical" evidence="7">
    <location>
        <begin position="147"/>
        <end position="174"/>
    </location>
</feature>
<dbReference type="Proteomes" id="UP000636394">
    <property type="component" value="Unassembled WGS sequence"/>
</dbReference>
<feature type="transmembrane region" description="Helical" evidence="7">
    <location>
        <begin position="226"/>
        <end position="251"/>
    </location>
</feature>
<comment type="similarity">
    <text evidence="2">Belongs to the NrfD family.</text>
</comment>